<dbReference type="EMBL" id="QQSY01000002">
    <property type="protein sequence ID" value="RDI99159.1"/>
    <property type="molecule type" value="Genomic_DNA"/>
</dbReference>
<dbReference type="SUPFAM" id="SSF52833">
    <property type="entry name" value="Thioredoxin-like"/>
    <property type="match status" value="1"/>
</dbReference>
<dbReference type="Gene3D" id="3.40.30.10">
    <property type="entry name" value="Glutaredoxin"/>
    <property type="match status" value="1"/>
</dbReference>
<accession>A0A370K950</accession>
<reference evidence="2 3" key="1">
    <citation type="submission" date="2018-07" db="EMBL/GenBank/DDBJ databases">
        <title>Dyella solisilvae sp. nov., isolated from the pine and broad-leaved mixed forest soil.</title>
        <authorList>
            <person name="Gao Z."/>
            <person name="Qiu L."/>
        </authorList>
    </citation>
    <scope>NUCLEOTIDE SEQUENCE [LARGE SCALE GENOMIC DNA]</scope>
    <source>
        <strain evidence="2 3">DHG54</strain>
    </source>
</reference>
<dbReference type="Proteomes" id="UP000254711">
    <property type="component" value="Unassembled WGS sequence"/>
</dbReference>
<protein>
    <recommendedName>
        <fullName evidence="4">TlpA family protein disulfide reductase</fullName>
    </recommendedName>
</protein>
<dbReference type="RefSeq" id="WP_114825244.1">
    <property type="nucleotide sequence ID" value="NZ_QQSY01000002.1"/>
</dbReference>
<dbReference type="OrthoDB" id="5956088at2"/>
<dbReference type="InterPro" id="IPR036249">
    <property type="entry name" value="Thioredoxin-like_sf"/>
</dbReference>
<organism evidence="2 3">
    <name type="scientific">Dyella solisilvae</name>
    <dbReference type="NCBI Taxonomy" id="1920168"/>
    <lineage>
        <taxon>Bacteria</taxon>
        <taxon>Pseudomonadati</taxon>
        <taxon>Pseudomonadota</taxon>
        <taxon>Gammaproteobacteria</taxon>
        <taxon>Lysobacterales</taxon>
        <taxon>Rhodanobacteraceae</taxon>
        <taxon>Dyella</taxon>
    </lineage>
</organism>
<keyword evidence="1" id="KW-0732">Signal</keyword>
<proteinExistence type="predicted"/>
<sequence>MKYLLAMLALALATTCAATDVRPLDASQVSALLAAPAKGERLIALWSLDCSYCEANLQALSRLHKAHPDRIELVIVATDPIAARDSIAQRLHRAGMDGFQARAYAEDVPDHLNYLLDPTWGGEMPHVLVVRSDGSRRGISGLLNATVLQQLEP</sequence>
<comment type="caution">
    <text evidence="2">The sequence shown here is derived from an EMBL/GenBank/DDBJ whole genome shotgun (WGS) entry which is preliminary data.</text>
</comment>
<dbReference type="AlphaFoldDB" id="A0A370K950"/>
<feature type="signal peptide" evidence="1">
    <location>
        <begin position="1"/>
        <end position="18"/>
    </location>
</feature>
<evidence type="ECO:0000256" key="1">
    <source>
        <dbReference type="SAM" id="SignalP"/>
    </source>
</evidence>
<gene>
    <name evidence="2" type="ORF">DVT68_11840</name>
</gene>
<name>A0A370K950_9GAMM</name>
<evidence type="ECO:0000313" key="3">
    <source>
        <dbReference type="Proteomes" id="UP000254711"/>
    </source>
</evidence>
<evidence type="ECO:0008006" key="4">
    <source>
        <dbReference type="Google" id="ProtNLM"/>
    </source>
</evidence>
<evidence type="ECO:0000313" key="2">
    <source>
        <dbReference type="EMBL" id="RDI99159.1"/>
    </source>
</evidence>
<keyword evidence="3" id="KW-1185">Reference proteome</keyword>
<feature type="chain" id="PRO_5016926241" description="TlpA family protein disulfide reductase" evidence="1">
    <location>
        <begin position="19"/>
        <end position="153"/>
    </location>
</feature>